<dbReference type="InterPro" id="IPR012760">
    <property type="entry name" value="RNA_pol_sigma_RpoD_C"/>
</dbReference>
<evidence type="ECO:0000256" key="2">
    <source>
        <dbReference type="ARBA" id="ARBA00023015"/>
    </source>
</evidence>
<dbReference type="Pfam" id="PF03979">
    <property type="entry name" value="Sigma70_r1_1"/>
    <property type="match status" value="1"/>
</dbReference>
<dbReference type="PROSITE" id="PS00716">
    <property type="entry name" value="SIGMA70_2"/>
    <property type="match status" value="1"/>
</dbReference>
<sequence length="664" mass="75513">MAAKDTDDDKPQDQDDDVSLDMSQAAVKKMIAEARERGYITYDQLNSVLPPDQVSSDQIEDVMSMLSEMGIQVTEDDEEGDDDDNKGGTQLVETKRGGEVTLGSGQQEKLDRTDDPVRMYLREMGSVELLSREGEIAIAKRIEAGRNTMIAGLCESPLTFQAITIWREELLNEDILLRDVIDLEATFGNQLGEDGELDEAVVDASGTATGGQQKSSSAEPELDADGNPIAREDDDEDDDQANMSLAAMETALKPRVLETLDRIARDYEELAEMQDSRISATLNEDGSFSADDEGRYQKLRSEIVELVNELHLHNNRIEALIDQLYGINKRIMSIDSAMVKLADQARINRREFVDEYRGHELDPNWLDRMTQKPGRGWQMFIERSSDKVEELRADMAQVGQYVGLDISEFRRIVNQVQKGEKEARQAKKEMVEANLRLVISIAKKYTNRGLQFLDLIQEGNIGLMKAVDKFEYRRGYKFSTYATWWIRQAITRSIADQARTIRIPVHMIETINKLVRTGRQMLHEIGREPTPEELAEKLQMPLEKVRKVMKIAKEPISLETPIGDEEDSQLGDFIEDKNAVLPLDSAIQENLKETTTRVLSSLTPREERVLRMRFGIGMNTDHTLEEVGQQFSVTRERIRQIEAKALRKLKHPSRSRKLRSFLDQ</sequence>
<keyword evidence="12" id="KW-1185">Reference proteome</keyword>
<dbReference type="PROSITE" id="PS00715">
    <property type="entry name" value="SIGMA70_1"/>
    <property type="match status" value="1"/>
</dbReference>
<name>A0A8J7WHV2_9RHOB</name>
<dbReference type="InterPro" id="IPR014284">
    <property type="entry name" value="RNA_pol_sigma-70_dom"/>
</dbReference>
<dbReference type="GO" id="GO:0016987">
    <property type="term" value="F:sigma factor activity"/>
    <property type="evidence" value="ECO:0007669"/>
    <property type="project" value="UniProtKB-UniRule"/>
</dbReference>
<keyword evidence="4 6" id="KW-0238">DNA-binding</keyword>
<keyword evidence="1 6" id="KW-0963">Cytoplasm</keyword>
<dbReference type="Pfam" id="PF04539">
    <property type="entry name" value="Sigma70_r3"/>
    <property type="match status" value="1"/>
</dbReference>
<evidence type="ECO:0000256" key="8">
    <source>
        <dbReference type="SAM" id="MobiDB-lite"/>
    </source>
</evidence>
<dbReference type="Pfam" id="PF00140">
    <property type="entry name" value="Sigma70_r1_2"/>
    <property type="match status" value="1"/>
</dbReference>
<dbReference type="RefSeq" id="WP_212537268.1">
    <property type="nucleotide sequence ID" value="NZ_JAGTUU010000005.1"/>
</dbReference>
<proteinExistence type="inferred from homology"/>
<feature type="region of interest" description="Disordered" evidence="8">
    <location>
        <begin position="74"/>
        <end position="109"/>
    </location>
</feature>
<dbReference type="EMBL" id="JAGTUU010000005">
    <property type="protein sequence ID" value="MBS0125319.1"/>
    <property type="molecule type" value="Genomic_DNA"/>
</dbReference>
<feature type="domain" description="RNA polymerase sigma-70" evidence="10">
    <location>
        <begin position="623"/>
        <end position="649"/>
    </location>
</feature>
<dbReference type="Pfam" id="PF04546">
    <property type="entry name" value="Sigma70_ner"/>
    <property type="match status" value="1"/>
</dbReference>
<dbReference type="InterPro" id="IPR009042">
    <property type="entry name" value="RNA_pol_sigma70_r1_2"/>
</dbReference>
<dbReference type="FunFam" id="1.10.601.10:FF:000001">
    <property type="entry name" value="RNA polymerase sigma factor SigA"/>
    <property type="match status" value="1"/>
</dbReference>
<dbReference type="PANTHER" id="PTHR30603">
    <property type="entry name" value="RNA POLYMERASE SIGMA FACTOR RPO"/>
    <property type="match status" value="1"/>
</dbReference>
<dbReference type="InterPro" id="IPR007630">
    <property type="entry name" value="RNA_pol_sigma70_r4"/>
</dbReference>
<dbReference type="Gene3D" id="1.10.220.120">
    <property type="entry name" value="Sigma-70 factor, region 1.1"/>
    <property type="match status" value="1"/>
</dbReference>
<dbReference type="GO" id="GO:0003677">
    <property type="term" value="F:DNA binding"/>
    <property type="evidence" value="ECO:0007669"/>
    <property type="project" value="UniProtKB-UniRule"/>
</dbReference>
<dbReference type="Pfam" id="PF04542">
    <property type="entry name" value="Sigma70_r2"/>
    <property type="match status" value="1"/>
</dbReference>
<protein>
    <recommendedName>
        <fullName evidence="6">RNA polymerase sigma factor RpoD</fullName>
    </recommendedName>
    <alternativeName>
        <fullName evidence="6">Sigma-70</fullName>
    </alternativeName>
</protein>
<feature type="coiled-coil region" evidence="7">
    <location>
        <begin position="296"/>
        <end position="323"/>
    </location>
</feature>
<evidence type="ECO:0000256" key="1">
    <source>
        <dbReference type="ARBA" id="ARBA00022490"/>
    </source>
</evidence>
<dbReference type="InterPro" id="IPR007631">
    <property type="entry name" value="RNA_pol_sigma_70_non-ess"/>
</dbReference>
<evidence type="ECO:0000259" key="10">
    <source>
        <dbReference type="PROSITE" id="PS00716"/>
    </source>
</evidence>
<feature type="region of interest" description="Disordered" evidence="8">
    <location>
        <begin position="206"/>
        <end position="238"/>
    </location>
</feature>
<dbReference type="InterPro" id="IPR013325">
    <property type="entry name" value="RNA_pol_sigma_r2"/>
</dbReference>
<dbReference type="InterPro" id="IPR042189">
    <property type="entry name" value="RNA_pol_sigma_70_r1_1_sf"/>
</dbReference>
<feature type="region of interest" description="Sigma-70 factor domain-2" evidence="6">
    <location>
        <begin position="430"/>
        <end position="500"/>
    </location>
</feature>
<keyword evidence="2 6" id="KW-0805">Transcription regulation</keyword>
<comment type="similarity">
    <text evidence="6">Belongs to the sigma-70 factor family. RpoD/SigA subfamily.</text>
</comment>
<keyword evidence="3 6" id="KW-0731">Sigma factor</keyword>
<feature type="region of interest" description="Sigma-70 factor domain-3" evidence="6">
    <location>
        <begin position="509"/>
        <end position="585"/>
    </location>
</feature>
<dbReference type="NCBIfam" id="NF004208">
    <property type="entry name" value="PRK05658.1"/>
    <property type="match status" value="1"/>
</dbReference>
<evidence type="ECO:0000259" key="9">
    <source>
        <dbReference type="PROSITE" id="PS00715"/>
    </source>
</evidence>
<feature type="region of interest" description="Disordered" evidence="8">
    <location>
        <begin position="1"/>
        <end position="21"/>
    </location>
</feature>
<evidence type="ECO:0000256" key="3">
    <source>
        <dbReference type="ARBA" id="ARBA00023082"/>
    </source>
</evidence>
<evidence type="ECO:0000256" key="4">
    <source>
        <dbReference type="ARBA" id="ARBA00023125"/>
    </source>
</evidence>
<feature type="region of interest" description="Sigma-70 factor domain-4" evidence="6">
    <location>
        <begin position="598"/>
        <end position="651"/>
    </location>
</feature>
<accession>A0A8J7WHV2</accession>
<dbReference type="InterPro" id="IPR007624">
    <property type="entry name" value="RNA_pol_sigma70_r3"/>
</dbReference>
<gene>
    <name evidence="6 11" type="primary">rpoD</name>
    <name evidence="11" type="ORF">KB874_14600</name>
</gene>
<evidence type="ECO:0000313" key="11">
    <source>
        <dbReference type="EMBL" id="MBS0125319.1"/>
    </source>
</evidence>
<dbReference type="PANTHER" id="PTHR30603:SF60">
    <property type="entry name" value="RNA POLYMERASE SIGMA FACTOR RPOD"/>
    <property type="match status" value="1"/>
</dbReference>
<feature type="short sequence motif" description="Interaction with polymerase core subunit RpoC" evidence="6">
    <location>
        <begin position="454"/>
        <end position="457"/>
    </location>
</feature>
<dbReference type="NCBIfam" id="TIGR02393">
    <property type="entry name" value="RpoD_Cterm"/>
    <property type="match status" value="1"/>
</dbReference>
<comment type="function">
    <text evidence="6">Sigma factors are initiation factors that promote the attachment of RNA polymerase to specific initiation sites and are then released. This sigma factor is the primary sigma factor during exponential growth.</text>
</comment>
<organism evidence="11 12">
    <name type="scientific">Thetidibacter halocola</name>
    <dbReference type="NCBI Taxonomy" id="2827239"/>
    <lineage>
        <taxon>Bacteria</taxon>
        <taxon>Pseudomonadati</taxon>
        <taxon>Pseudomonadota</taxon>
        <taxon>Alphaproteobacteria</taxon>
        <taxon>Rhodobacterales</taxon>
        <taxon>Roseobacteraceae</taxon>
        <taxon>Thetidibacter</taxon>
    </lineage>
</organism>
<comment type="subunit">
    <text evidence="6">Interacts transiently with the RNA polymerase catalytic core.</text>
</comment>
<feature type="compositionally biased region" description="Basic and acidic residues" evidence="8">
    <location>
        <begin position="1"/>
        <end position="13"/>
    </location>
</feature>
<dbReference type="Gene3D" id="1.10.601.10">
    <property type="entry name" value="RNA Polymerase Primary Sigma Factor"/>
    <property type="match status" value="1"/>
</dbReference>
<evidence type="ECO:0000256" key="7">
    <source>
        <dbReference type="SAM" id="Coils"/>
    </source>
</evidence>
<dbReference type="PRINTS" id="PR00046">
    <property type="entry name" value="SIGMA70FCT"/>
</dbReference>
<evidence type="ECO:0000256" key="6">
    <source>
        <dbReference type="HAMAP-Rule" id="MF_00963"/>
    </source>
</evidence>
<dbReference type="InterPro" id="IPR007627">
    <property type="entry name" value="RNA_pol_sigma70_r2"/>
</dbReference>
<dbReference type="SUPFAM" id="SSF88946">
    <property type="entry name" value="Sigma2 domain of RNA polymerase sigma factors"/>
    <property type="match status" value="1"/>
</dbReference>
<dbReference type="InterPro" id="IPR000943">
    <property type="entry name" value="RNA_pol_sigma70"/>
</dbReference>
<dbReference type="InterPro" id="IPR050239">
    <property type="entry name" value="Sigma-70_RNA_pol_init_factors"/>
</dbReference>
<keyword evidence="5 6" id="KW-0804">Transcription</keyword>
<dbReference type="CDD" id="cd06171">
    <property type="entry name" value="Sigma70_r4"/>
    <property type="match status" value="1"/>
</dbReference>
<dbReference type="InterPro" id="IPR028630">
    <property type="entry name" value="Sigma70_RpoD"/>
</dbReference>
<dbReference type="Pfam" id="PF04545">
    <property type="entry name" value="Sigma70_r4"/>
    <property type="match status" value="1"/>
</dbReference>
<dbReference type="FunFam" id="1.10.10.10:FF:000002">
    <property type="entry name" value="RNA polymerase sigma factor SigA"/>
    <property type="match status" value="1"/>
</dbReference>
<dbReference type="Proteomes" id="UP000681356">
    <property type="component" value="Unassembled WGS sequence"/>
</dbReference>
<comment type="subcellular location">
    <subcellularLocation>
        <location evidence="6">Cytoplasm</location>
    </subcellularLocation>
</comment>
<dbReference type="InterPro" id="IPR013324">
    <property type="entry name" value="RNA_pol_sigma_r3/r4-like"/>
</dbReference>
<dbReference type="NCBIfam" id="TIGR02937">
    <property type="entry name" value="sigma70-ECF"/>
    <property type="match status" value="1"/>
</dbReference>
<feature type="compositionally biased region" description="Acidic residues" evidence="8">
    <location>
        <begin position="74"/>
        <end position="84"/>
    </location>
</feature>
<dbReference type="AlphaFoldDB" id="A0A8J7WHV2"/>
<dbReference type="FunFam" id="1.10.10.10:FF:000004">
    <property type="entry name" value="RNA polymerase sigma factor SigA"/>
    <property type="match status" value="1"/>
</dbReference>
<evidence type="ECO:0000256" key="5">
    <source>
        <dbReference type="ARBA" id="ARBA00023163"/>
    </source>
</evidence>
<comment type="caution">
    <text evidence="11">The sequence shown here is derived from an EMBL/GenBank/DDBJ whole genome shotgun (WGS) entry which is preliminary data.</text>
</comment>
<feature type="domain" description="RNA polymerase sigma-70" evidence="9">
    <location>
        <begin position="454"/>
        <end position="467"/>
    </location>
</feature>
<dbReference type="Gene3D" id="1.10.10.10">
    <property type="entry name" value="Winged helix-like DNA-binding domain superfamily/Winged helix DNA-binding domain"/>
    <property type="match status" value="2"/>
</dbReference>
<feature type="compositionally biased region" description="Polar residues" evidence="8">
    <location>
        <begin position="206"/>
        <end position="218"/>
    </location>
</feature>
<dbReference type="InterPro" id="IPR007127">
    <property type="entry name" value="RNA_pol_sigma_70_r1_1"/>
</dbReference>
<dbReference type="SUPFAM" id="SSF88659">
    <property type="entry name" value="Sigma3 and sigma4 domains of RNA polymerase sigma factors"/>
    <property type="match status" value="2"/>
</dbReference>
<feature type="coiled-coil region" evidence="7">
    <location>
        <begin position="409"/>
        <end position="436"/>
    </location>
</feature>
<evidence type="ECO:0000313" key="12">
    <source>
        <dbReference type="Proteomes" id="UP000681356"/>
    </source>
</evidence>
<dbReference type="HAMAP" id="MF_00963">
    <property type="entry name" value="Sigma70_RpoD_SigA"/>
    <property type="match status" value="1"/>
</dbReference>
<dbReference type="GO" id="GO:0005737">
    <property type="term" value="C:cytoplasm"/>
    <property type="evidence" value="ECO:0007669"/>
    <property type="project" value="UniProtKB-SubCell"/>
</dbReference>
<feature type="DNA-binding region" description="H-T-H motif" evidence="6">
    <location>
        <begin position="624"/>
        <end position="643"/>
    </location>
</feature>
<keyword evidence="7" id="KW-0175">Coiled coil</keyword>
<dbReference type="GO" id="GO:0006352">
    <property type="term" value="P:DNA-templated transcription initiation"/>
    <property type="evidence" value="ECO:0007669"/>
    <property type="project" value="UniProtKB-UniRule"/>
</dbReference>
<dbReference type="InterPro" id="IPR036388">
    <property type="entry name" value="WH-like_DNA-bd_sf"/>
</dbReference>
<reference evidence="11" key="1">
    <citation type="submission" date="2021-04" db="EMBL/GenBank/DDBJ databases">
        <authorList>
            <person name="Yoon J."/>
        </authorList>
    </citation>
    <scope>NUCLEOTIDE SEQUENCE</scope>
    <source>
        <strain evidence="11">KMU-90</strain>
    </source>
</reference>